<protein>
    <submittedName>
        <fullName evidence="1">Uncharacterized protein</fullName>
    </submittedName>
</protein>
<name>A0ABY5KEW9_9ACTN</name>
<gene>
    <name evidence="1" type="ORF">NP095_09910</name>
</gene>
<evidence type="ECO:0000313" key="1">
    <source>
        <dbReference type="EMBL" id="UUI67521.1"/>
    </source>
</evidence>
<reference evidence="1 2" key="1">
    <citation type="submission" date="2022-07" db="EMBL/GenBank/DDBJ databases">
        <title>Novel species in genus Aeromicrobium.</title>
        <authorList>
            <person name="Ye L."/>
        </authorList>
    </citation>
    <scope>NUCLEOTIDE SEQUENCE [LARGE SCALE GENOMIC DNA]</scope>
    <source>
        <strain evidence="2">zg-Y50</strain>
    </source>
</reference>
<dbReference type="Proteomes" id="UP001315860">
    <property type="component" value="Chromosome"/>
</dbReference>
<dbReference type="RefSeq" id="WP_256766074.1">
    <property type="nucleotide sequence ID" value="NZ_CP101990.1"/>
</dbReference>
<dbReference type="EMBL" id="CP101990">
    <property type="protein sequence ID" value="UUI67521.1"/>
    <property type="molecule type" value="Genomic_DNA"/>
</dbReference>
<sequence length="260" mass="27526">MAFGVALGGLVAGALVPFQAGEAATPISQVASLVDQRPVSGTYKVTYVDYGSNDSADLTNNECPARRHCPKFFYTLSQGRLSVKLNAYRISERMKKYDFYLLDVDSSVDKKKGTGGHGTASFKVAASQRGLIDVDDTRSVSKKATKCTSFPVSVGAGFYGASAAIGVGSIRYCAKSASFTMKQSGTAAAVYTATSLPKINALTTGRIVKVKAGTKPNFAVRVTYPADTCLKRRTKAPAKGQCSKFKNGSRSMVYRIGTSG</sequence>
<organism evidence="1 2">
    <name type="scientific">Aeromicrobium duanguangcaii</name>
    <dbReference type="NCBI Taxonomy" id="2968086"/>
    <lineage>
        <taxon>Bacteria</taxon>
        <taxon>Bacillati</taxon>
        <taxon>Actinomycetota</taxon>
        <taxon>Actinomycetes</taxon>
        <taxon>Propionibacteriales</taxon>
        <taxon>Nocardioidaceae</taxon>
        <taxon>Aeromicrobium</taxon>
    </lineage>
</organism>
<proteinExistence type="predicted"/>
<accession>A0ABY5KEW9</accession>
<keyword evidence="2" id="KW-1185">Reference proteome</keyword>
<evidence type="ECO:0000313" key="2">
    <source>
        <dbReference type="Proteomes" id="UP001315860"/>
    </source>
</evidence>